<gene>
    <name evidence="1" type="ORF">N7476_004917</name>
</gene>
<reference evidence="1" key="2">
    <citation type="journal article" date="2023" name="IMA Fungus">
        <title>Comparative genomic study of the Penicillium genus elucidates a diverse pangenome and 15 lateral gene transfer events.</title>
        <authorList>
            <person name="Petersen C."/>
            <person name="Sorensen T."/>
            <person name="Nielsen M.R."/>
            <person name="Sondergaard T.E."/>
            <person name="Sorensen J.L."/>
            <person name="Fitzpatrick D.A."/>
            <person name="Frisvad J.C."/>
            <person name="Nielsen K.L."/>
        </authorList>
    </citation>
    <scope>NUCLEOTIDE SEQUENCE</scope>
    <source>
        <strain evidence="1">IBT 21472</strain>
    </source>
</reference>
<evidence type="ECO:0000313" key="2">
    <source>
        <dbReference type="Proteomes" id="UP001147746"/>
    </source>
</evidence>
<organism evidence="1 2">
    <name type="scientific">Penicillium atrosanguineum</name>
    <dbReference type="NCBI Taxonomy" id="1132637"/>
    <lineage>
        <taxon>Eukaryota</taxon>
        <taxon>Fungi</taxon>
        <taxon>Dikarya</taxon>
        <taxon>Ascomycota</taxon>
        <taxon>Pezizomycotina</taxon>
        <taxon>Eurotiomycetes</taxon>
        <taxon>Eurotiomycetidae</taxon>
        <taxon>Eurotiales</taxon>
        <taxon>Aspergillaceae</taxon>
        <taxon>Penicillium</taxon>
    </lineage>
</organism>
<name>A0A9W9PYX1_9EURO</name>
<keyword evidence="2" id="KW-1185">Reference proteome</keyword>
<dbReference type="Proteomes" id="UP001147746">
    <property type="component" value="Unassembled WGS sequence"/>
</dbReference>
<comment type="caution">
    <text evidence="1">The sequence shown here is derived from an EMBL/GenBank/DDBJ whole genome shotgun (WGS) entry which is preliminary data.</text>
</comment>
<accession>A0A9W9PYX1</accession>
<reference evidence="1" key="1">
    <citation type="submission" date="2022-12" db="EMBL/GenBank/DDBJ databases">
        <authorList>
            <person name="Petersen C."/>
        </authorList>
    </citation>
    <scope>NUCLEOTIDE SEQUENCE</scope>
    <source>
        <strain evidence="1">IBT 21472</strain>
    </source>
</reference>
<protein>
    <submittedName>
        <fullName evidence="1">Uncharacterized protein</fullName>
    </submittedName>
</protein>
<sequence length="167" mass="19058">MELLEKVANILEAVASRDSLSEDFLNLQEELSIYYSARLRHHAKALLKSLGKGEKMRDFTTCLKAFLDGSIHPSAFVEKVDYLGYSTDFYSQLNDNFSPSEVHRQGREMEYICRPGHSFTTFHEAACEIAGLKRVKIVLVPGYESREVSPQVSLCLKHHNCYPMPRL</sequence>
<dbReference type="EMBL" id="JAPZBO010000004">
    <property type="protein sequence ID" value="KAJ5318497.1"/>
    <property type="molecule type" value="Genomic_DNA"/>
</dbReference>
<evidence type="ECO:0000313" key="1">
    <source>
        <dbReference type="EMBL" id="KAJ5318497.1"/>
    </source>
</evidence>
<proteinExistence type="predicted"/>
<dbReference type="AlphaFoldDB" id="A0A9W9PYX1"/>